<evidence type="ECO:0000256" key="11">
    <source>
        <dbReference type="PIRSR" id="PIRSR601929-2"/>
    </source>
</evidence>
<feature type="chain" id="PRO_5029458479" description="Cupin type-1 domain-containing protein" evidence="14">
    <location>
        <begin position="23"/>
        <end position="786"/>
    </location>
</feature>
<proteinExistence type="inferred from homology"/>
<dbReference type="Gene3D" id="2.60.120.10">
    <property type="entry name" value="Jelly Rolls"/>
    <property type="match status" value="1"/>
</dbReference>
<dbReference type="PANTHER" id="PTHR38390:SF2">
    <property type="entry name" value="OS01G0103900 PROTEIN"/>
    <property type="match status" value="1"/>
</dbReference>
<evidence type="ECO:0000256" key="14">
    <source>
        <dbReference type="SAM" id="SignalP"/>
    </source>
</evidence>
<feature type="binding site" evidence="11">
    <location>
        <position position="112"/>
    </location>
    <ligand>
        <name>Mn(2+)</name>
        <dbReference type="ChEBI" id="CHEBI:29035"/>
    </ligand>
</feature>
<dbReference type="AlphaFoldDB" id="A0A7J9JL91"/>
<keyword evidence="8" id="KW-0325">Glycoprotein</keyword>
<dbReference type="EMBL" id="JABFAE010000008">
    <property type="protein sequence ID" value="MBA0834928.1"/>
    <property type="molecule type" value="Genomic_DNA"/>
</dbReference>
<dbReference type="PROSITE" id="PS00725">
    <property type="entry name" value="GERMIN"/>
    <property type="match status" value="1"/>
</dbReference>
<evidence type="ECO:0000256" key="7">
    <source>
        <dbReference type="ARBA" id="ARBA00023157"/>
    </source>
</evidence>
<dbReference type="InterPro" id="IPR001929">
    <property type="entry name" value="Germin"/>
</dbReference>
<dbReference type="InterPro" id="IPR019780">
    <property type="entry name" value="Germin_Mn-BS"/>
</dbReference>
<dbReference type="GO" id="GO:2000280">
    <property type="term" value="P:regulation of root development"/>
    <property type="evidence" value="ECO:0007669"/>
    <property type="project" value="UniProtKB-ARBA"/>
</dbReference>
<feature type="binding site" evidence="10">
    <location>
        <position position="117"/>
    </location>
    <ligand>
        <name>oxalate</name>
        <dbReference type="ChEBI" id="CHEBI:30623"/>
    </ligand>
</feature>
<keyword evidence="5 10" id="KW-0479">Metal-binding</keyword>
<evidence type="ECO:0000256" key="2">
    <source>
        <dbReference type="ARBA" id="ARBA00007456"/>
    </source>
</evidence>
<sequence length="786" mass="87152">MNPTLVFFIIILCSTSISICLADNDNLQDACPTNTTVTRMVFINGFPCKNPSSISSADFTTSNLKHAGDTDNFLHSSVNIVTAADFPGLNTLGLSIARTDLDLDGMVMPHSHPRASELFFVRKGIVLAGFIDTNNTLFESLINEGDVFLFPRGLLHFCVNAGYEPAIAFSVMNSQNPGVVSIGGAVFETDKLLIDKISLLQMANFYTISSNWRNKLDSLRDRIGLCYVIKNRISSSDELKVAYGPRGDYSLRDFHHAVNSLPTDSFSPVINESGSISCYGLALSLSRCFADMKLASVLSDQVLYSWGGRDIVRKVIVLSSCLPETIDSALKETLTDAADKCVSVEFILLEQRSNHLSDIRANISTFSRCISDLDNCSFRCCLPEIKVFHGLVKRWQQDLRDDMEEPLQAHFIFNSNLAGSVKQISCNLSASVNHIIDGFNPCKELEENAASILFIRCLGSYSPLLEFYTGLIFGNPYFVTPSASPEIEAASDEMDQLELNAQVFKGLCSALHSMDQGLICSSNCNLETMREATFNCYYILQPSDNGPMLLRRLAGSEEVLPFSDVNRFVAHSVPKEIEISIQSSLSKLESRDYNPVLYDRGFHQKLNLLVKESLQFGCVAPKRNDATCEPNPTNPDSTEVNARPISSVGVMVVFDEMSQLDQTAEERKKPTSIAEEWERLVANEIPVKYSPTKPKSNQSVILLSSPDNSKQLDINTTRILERLELPRQLKSKQGSPGNNSNRILDVANMSMKKPLIPFQPNQAADQGVTSSQLIRPSFQRLKRKHK</sequence>
<feature type="region of interest" description="Disordered" evidence="13">
    <location>
        <begin position="761"/>
        <end position="786"/>
    </location>
</feature>
<feature type="binding site" evidence="11">
    <location>
        <position position="110"/>
    </location>
    <ligand>
        <name>Mn(2+)</name>
        <dbReference type="ChEBI" id="CHEBI:29035"/>
    </ligand>
</feature>
<evidence type="ECO:0000259" key="15">
    <source>
        <dbReference type="SMART" id="SM00835"/>
    </source>
</evidence>
<organism evidence="16 17">
    <name type="scientific">Gossypium armourianum</name>
    <dbReference type="NCBI Taxonomy" id="34283"/>
    <lineage>
        <taxon>Eukaryota</taxon>
        <taxon>Viridiplantae</taxon>
        <taxon>Streptophyta</taxon>
        <taxon>Embryophyta</taxon>
        <taxon>Tracheophyta</taxon>
        <taxon>Spermatophyta</taxon>
        <taxon>Magnoliopsida</taxon>
        <taxon>eudicotyledons</taxon>
        <taxon>Gunneridae</taxon>
        <taxon>Pentapetalae</taxon>
        <taxon>rosids</taxon>
        <taxon>malvids</taxon>
        <taxon>Malvales</taxon>
        <taxon>Malvaceae</taxon>
        <taxon>Malvoideae</taxon>
        <taxon>Gossypium</taxon>
    </lineage>
</organism>
<feature type="binding site" evidence="11">
    <location>
        <position position="156"/>
    </location>
    <ligand>
        <name>Mn(2+)</name>
        <dbReference type="ChEBI" id="CHEBI:29035"/>
    </ligand>
</feature>
<dbReference type="SMART" id="SM00835">
    <property type="entry name" value="Cupin_1"/>
    <property type="match status" value="1"/>
</dbReference>
<dbReference type="GO" id="GO:0009506">
    <property type="term" value="C:plasmodesma"/>
    <property type="evidence" value="ECO:0007669"/>
    <property type="project" value="UniProtKB-ARBA"/>
</dbReference>
<name>A0A7J9JL91_9ROSI</name>
<comment type="subcellular location">
    <subcellularLocation>
        <location evidence="1">Secreted</location>
        <location evidence="1">Extracellular space</location>
        <location evidence="1">Apoplast</location>
    </subcellularLocation>
</comment>
<evidence type="ECO:0000256" key="8">
    <source>
        <dbReference type="ARBA" id="ARBA00023180"/>
    </source>
</evidence>
<reference evidence="16 17" key="1">
    <citation type="journal article" date="2019" name="Genome Biol. Evol.">
        <title>Insights into the evolution of the New World diploid cottons (Gossypium, subgenus Houzingenia) based on genome sequencing.</title>
        <authorList>
            <person name="Grover C.E."/>
            <person name="Arick M.A. 2nd"/>
            <person name="Thrash A."/>
            <person name="Conover J.L."/>
            <person name="Sanders W.S."/>
            <person name="Peterson D.G."/>
            <person name="Frelichowski J.E."/>
            <person name="Scheffler J.A."/>
            <person name="Scheffler B.E."/>
            <person name="Wendel J.F."/>
        </authorList>
    </citation>
    <scope>NUCLEOTIDE SEQUENCE [LARGE SCALE GENOMIC DNA]</scope>
    <source>
        <strain evidence="16">6</strain>
        <tissue evidence="16">Leaf</tissue>
    </source>
</reference>
<accession>A0A7J9JL91</accession>
<dbReference type="InterPro" id="IPR014710">
    <property type="entry name" value="RmlC-like_jellyroll"/>
</dbReference>
<evidence type="ECO:0000256" key="13">
    <source>
        <dbReference type="SAM" id="MobiDB-lite"/>
    </source>
</evidence>
<dbReference type="CDD" id="cd02241">
    <property type="entry name" value="cupin_OxOx"/>
    <property type="match status" value="1"/>
</dbReference>
<dbReference type="GO" id="GO:0010497">
    <property type="term" value="P:plasmodesmata-mediated intercellular transport"/>
    <property type="evidence" value="ECO:0007669"/>
    <property type="project" value="UniProtKB-ARBA"/>
</dbReference>
<dbReference type="PRINTS" id="PR00325">
    <property type="entry name" value="GERMIN"/>
</dbReference>
<feature type="compositionally biased region" description="Polar residues" evidence="13">
    <location>
        <begin position="761"/>
        <end position="774"/>
    </location>
</feature>
<dbReference type="GO" id="GO:0048046">
    <property type="term" value="C:apoplast"/>
    <property type="evidence" value="ECO:0007669"/>
    <property type="project" value="UniProtKB-SubCell"/>
</dbReference>
<protein>
    <recommendedName>
        <fullName evidence="15">Cupin type-1 domain-containing protein</fullName>
    </recommendedName>
</protein>
<keyword evidence="3" id="KW-0052">Apoplast</keyword>
<dbReference type="Pfam" id="PF00190">
    <property type="entry name" value="Cupin_1"/>
    <property type="match status" value="1"/>
</dbReference>
<gene>
    <name evidence="16" type="ORF">Goarm_007244</name>
</gene>
<evidence type="ECO:0000313" key="16">
    <source>
        <dbReference type="EMBL" id="MBA0834928.1"/>
    </source>
</evidence>
<dbReference type="SUPFAM" id="SSF51182">
    <property type="entry name" value="RmlC-like cupins"/>
    <property type="match status" value="1"/>
</dbReference>
<feature type="binding site" evidence="11">
    <location>
        <position position="117"/>
    </location>
    <ligand>
        <name>Mn(2+)</name>
        <dbReference type="ChEBI" id="CHEBI:29035"/>
    </ligand>
</feature>
<evidence type="ECO:0000256" key="3">
    <source>
        <dbReference type="ARBA" id="ARBA00022523"/>
    </source>
</evidence>
<keyword evidence="7 12" id="KW-1015">Disulfide bond</keyword>
<feature type="binding site" evidence="10">
    <location>
        <position position="112"/>
    </location>
    <ligand>
        <name>oxalate</name>
        <dbReference type="ChEBI" id="CHEBI:30623"/>
    </ligand>
</feature>
<comment type="caution">
    <text evidence="16">The sequence shown here is derived from an EMBL/GenBank/DDBJ whole genome shotgun (WGS) entry which is preliminary data.</text>
</comment>
<dbReference type="PANTHER" id="PTHR38390">
    <property type="entry name" value="OS01G0103900 PROTEIN"/>
    <property type="match status" value="1"/>
</dbReference>
<keyword evidence="17" id="KW-1185">Reference proteome</keyword>
<evidence type="ECO:0000256" key="10">
    <source>
        <dbReference type="PIRSR" id="PIRSR601929-1"/>
    </source>
</evidence>
<evidence type="ECO:0000256" key="4">
    <source>
        <dbReference type="ARBA" id="ARBA00022525"/>
    </source>
</evidence>
<dbReference type="GO" id="GO:0030145">
    <property type="term" value="F:manganese ion binding"/>
    <property type="evidence" value="ECO:0007669"/>
    <property type="project" value="InterPro"/>
</dbReference>
<keyword evidence="6 14" id="KW-0732">Signal</keyword>
<comment type="similarity">
    <text evidence="2">Belongs to the germin family.</text>
</comment>
<feature type="signal peptide" evidence="14">
    <location>
        <begin position="1"/>
        <end position="22"/>
    </location>
</feature>
<keyword evidence="4" id="KW-0964">Secreted</keyword>
<dbReference type="InterPro" id="IPR011051">
    <property type="entry name" value="RmlC_Cupin_sf"/>
</dbReference>
<evidence type="ECO:0000256" key="12">
    <source>
        <dbReference type="PIRSR" id="PIRSR601929-3"/>
    </source>
</evidence>
<keyword evidence="9 10" id="KW-0464">Manganese</keyword>
<evidence type="ECO:0000256" key="1">
    <source>
        <dbReference type="ARBA" id="ARBA00004271"/>
    </source>
</evidence>
<evidence type="ECO:0000313" key="17">
    <source>
        <dbReference type="Proteomes" id="UP000593575"/>
    </source>
</evidence>
<dbReference type="FunFam" id="2.60.120.10:FF:000025">
    <property type="entry name" value="germin-like protein subfamily 2 member 1"/>
    <property type="match status" value="1"/>
</dbReference>
<dbReference type="InterPro" id="IPR006045">
    <property type="entry name" value="Cupin_1"/>
</dbReference>
<evidence type="ECO:0000256" key="5">
    <source>
        <dbReference type="ARBA" id="ARBA00022723"/>
    </source>
</evidence>
<feature type="disulfide bond" evidence="12">
    <location>
        <begin position="31"/>
        <end position="48"/>
    </location>
</feature>
<evidence type="ECO:0000256" key="6">
    <source>
        <dbReference type="ARBA" id="ARBA00022729"/>
    </source>
</evidence>
<dbReference type="Proteomes" id="UP000593575">
    <property type="component" value="Unassembled WGS sequence"/>
</dbReference>
<evidence type="ECO:0000256" key="9">
    <source>
        <dbReference type="ARBA" id="ARBA00023211"/>
    </source>
</evidence>
<feature type="domain" description="Cupin type-1" evidence="15">
    <location>
        <begin position="62"/>
        <end position="195"/>
    </location>
</feature>